<proteinExistence type="predicted"/>
<dbReference type="EMBL" id="CP006771">
    <property type="protein sequence ID" value="AGX89125.1"/>
    <property type="molecule type" value="Genomic_DNA"/>
</dbReference>
<organism evidence="1 2">
    <name type="scientific">Mycoplasma parvum str. Indiana</name>
    <dbReference type="NCBI Taxonomy" id="1403316"/>
    <lineage>
        <taxon>Bacteria</taxon>
        <taxon>Bacillati</taxon>
        <taxon>Mycoplasmatota</taxon>
        <taxon>Mollicutes</taxon>
        <taxon>Mycoplasmataceae</taxon>
        <taxon>Mycoplasma</taxon>
    </lineage>
</organism>
<dbReference type="HOGENOM" id="CLU_2650608_0_0_14"/>
<sequence length="76" mass="9395">MEWWREKKDMNYKNFSKYLIWFSSNCFSKSLEKTKATLEYLRNFSLDKELKKFKEKIKKIMSSKKIILKIKNLISF</sequence>
<dbReference type="KEGG" id="mpv:PRV_01935"/>
<reference evidence="1 2" key="1">
    <citation type="journal article" date="2013" name="Genome Announc.">
        <title>Genome Sequence of Mycoplasma parvum (Formerly Eperythrozoon parvum), a Diminutive Hemoplasma of the Pig.</title>
        <authorList>
            <person name="do Nascimento N.C."/>
            <person name="Dos Santos A.P."/>
            <person name="Chu Y."/>
            <person name="Guimaraes A.M."/>
            <person name="Pagliaro A."/>
            <person name="Messick J.B."/>
        </authorList>
    </citation>
    <scope>NUCLEOTIDE SEQUENCE [LARGE SCALE GENOMIC DNA]</scope>
    <source>
        <strain evidence="1 2">Indiana</strain>
    </source>
</reference>
<name>U5NCR3_9MOLU</name>
<keyword evidence="2" id="KW-1185">Reference proteome</keyword>
<gene>
    <name evidence="1" type="ORF">PRV_01935</name>
</gene>
<evidence type="ECO:0000313" key="2">
    <source>
        <dbReference type="Proteomes" id="UP000017119"/>
    </source>
</evidence>
<evidence type="ECO:0000313" key="1">
    <source>
        <dbReference type="EMBL" id="AGX89125.1"/>
    </source>
</evidence>
<dbReference type="AlphaFoldDB" id="U5NCR3"/>
<accession>U5NCR3</accession>
<dbReference type="Proteomes" id="UP000017119">
    <property type="component" value="Chromosome"/>
</dbReference>
<protein>
    <submittedName>
        <fullName evidence="1">Uncharacterized protein</fullName>
    </submittedName>
</protein>
<dbReference type="STRING" id="1403316.PRV_01935"/>